<dbReference type="RefSeq" id="WP_260593622.1">
    <property type="nucleotide sequence ID" value="NZ_CP104003.1"/>
</dbReference>
<dbReference type="EMBL" id="CP104003">
    <property type="protein sequence ID" value="UWM54602.1"/>
    <property type="molecule type" value="Genomic_DNA"/>
</dbReference>
<dbReference type="Proteomes" id="UP001057580">
    <property type="component" value="Chromosome"/>
</dbReference>
<reference evidence="1" key="1">
    <citation type="submission" date="2022-09" db="EMBL/GenBank/DDBJ databases">
        <title>Diverse halophilic archaea isolated from saline environments.</title>
        <authorList>
            <person name="Cui H.-L."/>
        </authorList>
    </citation>
    <scope>NUCLEOTIDE SEQUENCE</scope>
    <source>
        <strain evidence="1">ZS-35-S2</strain>
    </source>
</reference>
<evidence type="ECO:0000313" key="1">
    <source>
        <dbReference type="EMBL" id="UWM54602.1"/>
    </source>
</evidence>
<sequence>MDLTRAVVERAAGEYEAVQPMYTVEQEHVEMLPETFRSGEYGWRDAEWVVQWHYRRFLGAYPNRDRRAAEGEYDENEFEDVLDAVAGAVDAEDTAARLGALTALSGVDVPVASAFLLFLSPERYVVVDEWTWGVLHEAGELDDPYPAPPDVEAYLAFDAACTRLRERFDVDAWTLYRALWVLGGEA</sequence>
<dbReference type="AlphaFoldDB" id="A0A9E7UB12"/>
<evidence type="ECO:0000313" key="2">
    <source>
        <dbReference type="Proteomes" id="UP001057580"/>
    </source>
</evidence>
<gene>
    <name evidence="1" type="ORF">N0B31_21070</name>
</gene>
<proteinExistence type="predicted"/>
<dbReference type="GeneID" id="74944970"/>
<protein>
    <submittedName>
        <fullName evidence="1">Uncharacterized protein</fullName>
    </submittedName>
</protein>
<accession>A0A9E7UB12</accession>
<name>A0A9E7UB12_9EURY</name>
<keyword evidence="2" id="KW-1185">Reference proteome</keyword>
<dbReference type="KEGG" id="ssai:N0B31_21070"/>
<organism evidence="1 2">
    <name type="scientific">Salinirubellus salinus</name>
    <dbReference type="NCBI Taxonomy" id="1364945"/>
    <lineage>
        <taxon>Archaea</taxon>
        <taxon>Methanobacteriati</taxon>
        <taxon>Methanobacteriota</taxon>
        <taxon>Stenosarchaea group</taxon>
        <taxon>Halobacteria</taxon>
        <taxon>Halobacteriales</taxon>
        <taxon>Natronomonadaceae</taxon>
        <taxon>Salinirubellus</taxon>
    </lineage>
</organism>